<sequence>MISNHREEHELLPRNDDIPPPVPRDRVPNSATDGPPAVPEETIRQKKGKVVMPEASVPSYDRKYLDLPYRLANLEVTSEAPWNTHRFHFHAVKPLLLKKVAARLAPLKDPYAAFAQSSKHMNEDLITERAEHEKLSKVVEECDQKLEAALAELKRVKDASVEAEKSWVAEKVNL</sequence>
<keyword evidence="4" id="KW-1185">Reference proteome</keyword>
<evidence type="ECO:0000256" key="2">
    <source>
        <dbReference type="SAM" id="MobiDB-lite"/>
    </source>
</evidence>
<protein>
    <submittedName>
        <fullName evidence="3">Uncharacterized protein</fullName>
    </submittedName>
</protein>
<gene>
    <name evidence="3" type="ORF">LIER_39966</name>
</gene>
<dbReference type="EMBL" id="BAABME010022261">
    <property type="protein sequence ID" value="GAA0165372.1"/>
    <property type="molecule type" value="Genomic_DNA"/>
</dbReference>
<feature type="compositionally biased region" description="Basic and acidic residues" evidence="2">
    <location>
        <begin position="1"/>
        <end position="27"/>
    </location>
</feature>
<reference evidence="3 4" key="1">
    <citation type="submission" date="2024-01" db="EMBL/GenBank/DDBJ databases">
        <title>The complete chloroplast genome sequence of Lithospermum erythrorhizon: insights into the phylogenetic relationship among Boraginaceae species and the maternal lineages of purple gromwells.</title>
        <authorList>
            <person name="Okada T."/>
            <person name="Watanabe K."/>
        </authorList>
    </citation>
    <scope>NUCLEOTIDE SEQUENCE [LARGE SCALE GENOMIC DNA]</scope>
</reference>
<dbReference type="AlphaFoldDB" id="A0AAV3QTF5"/>
<dbReference type="Proteomes" id="UP001454036">
    <property type="component" value="Unassembled WGS sequence"/>
</dbReference>
<keyword evidence="1" id="KW-0175">Coiled coil</keyword>
<feature type="region of interest" description="Disordered" evidence="2">
    <location>
        <begin position="1"/>
        <end position="49"/>
    </location>
</feature>
<feature type="coiled-coil region" evidence="1">
    <location>
        <begin position="132"/>
        <end position="166"/>
    </location>
</feature>
<evidence type="ECO:0000256" key="1">
    <source>
        <dbReference type="SAM" id="Coils"/>
    </source>
</evidence>
<name>A0AAV3QTF5_LITER</name>
<evidence type="ECO:0000313" key="4">
    <source>
        <dbReference type="Proteomes" id="UP001454036"/>
    </source>
</evidence>
<accession>A0AAV3QTF5</accession>
<organism evidence="3 4">
    <name type="scientific">Lithospermum erythrorhizon</name>
    <name type="common">Purple gromwell</name>
    <name type="synonym">Lithospermum officinale var. erythrorhizon</name>
    <dbReference type="NCBI Taxonomy" id="34254"/>
    <lineage>
        <taxon>Eukaryota</taxon>
        <taxon>Viridiplantae</taxon>
        <taxon>Streptophyta</taxon>
        <taxon>Embryophyta</taxon>
        <taxon>Tracheophyta</taxon>
        <taxon>Spermatophyta</taxon>
        <taxon>Magnoliopsida</taxon>
        <taxon>eudicotyledons</taxon>
        <taxon>Gunneridae</taxon>
        <taxon>Pentapetalae</taxon>
        <taxon>asterids</taxon>
        <taxon>lamiids</taxon>
        <taxon>Boraginales</taxon>
        <taxon>Boraginaceae</taxon>
        <taxon>Boraginoideae</taxon>
        <taxon>Lithospermeae</taxon>
        <taxon>Lithospermum</taxon>
    </lineage>
</organism>
<evidence type="ECO:0000313" key="3">
    <source>
        <dbReference type="EMBL" id="GAA0165372.1"/>
    </source>
</evidence>
<proteinExistence type="predicted"/>
<comment type="caution">
    <text evidence="3">The sequence shown here is derived from an EMBL/GenBank/DDBJ whole genome shotgun (WGS) entry which is preliminary data.</text>
</comment>